<gene>
    <name evidence="2" type="primary">DNAH11_0</name>
    <name evidence="2" type="ORF">CM83_45255</name>
</gene>
<reference evidence="2" key="2">
    <citation type="submission" date="2014-07" db="EMBL/GenBank/DDBJ databases">
        <authorList>
            <person name="Hull J."/>
        </authorList>
    </citation>
    <scope>NUCLEOTIDE SEQUENCE</scope>
</reference>
<organism evidence="2">
    <name type="scientific">Lygus hesperus</name>
    <name type="common">Western plant bug</name>
    <dbReference type="NCBI Taxonomy" id="30085"/>
    <lineage>
        <taxon>Eukaryota</taxon>
        <taxon>Metazoa</taxon>
        <taxon>Ecdysozoa</taxon>
        <taxon>Arthropoda</taxon>
        <taxon>Hexapoda</taxon>
        <taxon>Insecta</taxon>
        <taxon>Pterygota</taxon>
        <taxon>Neoptera</taxon>
        <taxon>Paraneoptera</taxon>
        <taxon>Hemiptera</taxon>
        <taxon>Heteroptera</taxon>
        <taxon>Panheteroptera</taxon>
        <taxon>Cimicomorpha</taxon>
        <taxon>Miridae</taxon>
        <taxon>Mirini</taxon>
        <taxon>Lygus</taxon>
    </lineage>
</organism>
<evidence type="ECO:0000313" key="2">
    <source>
        <dbReference type="EMBL" id="JAG28680.1"/>
    </source>
</evidence>
<name>A0A0A9YGQ4_LYGHE</name>
<evidence type="ECO:0000256" key="1">
    <source>
        <dbReference type="SAM" id="MobiDB-lite"/>
    </source>
</evidence>
<dbReference type="EMBL" id="GBHO01014924">
    <property type="protein sequence ID" value="JAG28680.1"/>
    <property type="molecule type" value="Transcribed_RNA"/>
</dbReference>
<sequence>MNDRLQSIKLMLGEKLMCAVRKNSTGSIGDVPPGQACQLDLGAPVVQNGAVVGILARNFCPKYYPSVALIRKLESSVLPKVEEYSSESQKLVKRESDLGKFENSGVENEIQCRESCGASELNVSATGNREIEGLRVIGPNDVVLEDILRQGHLELDSTELRSPERSDKKELGSGKRNQDDILRQG</sequence>
<proteinExistence type="predicted"/>
<feature type="non-terminal residue" evidence="2">
    <location>
        <position position="185"/>
    </location>
</feature>
<dbReference type="AlphaFoldDB" id="A0A0A9YGQ4"/>
<protein>
    <submittedName>
        <fullName evidence="2">Dynein heavy chain 11, axonemal</fullName>
    </submittedName>
</protein>
<accession>A0A0A9YGQ4</accession>
<feature type="region of interest" description="Disordered" evidence="1">
    <location>
        <begin position="155"/>
        <end position="185"/>
    </location>
</feature>
<reference evidence="2" key="1">
    <citation type="journal article" date="2014" name="PLoS ONE">
        <title>Transcriptome-Based Identification of ABC Transporters in the Western Tarnished Plant Bug Lygus hesperus.</title>
        <authorList>
            <person name="Hull J.J."/>
            <person name="Chaney K."/>
            <person name="Geib S.M."/>
            <person name="Fabrick J.A."/>
            <person name="Brent C.S."/>
            <person name="Walsh D."/>
            <person name="Lavine L.C."/>
        </authorList>
    </citation>
    <scope>NUCLEOTIDE SEQUENCE</scope>
</reference>